<dbReference type="HAMAP" id="MF_00920">
    <property type="entry name" value="FtsY"/>
    <property type="match status" value="1"/>
</dbReference>
<keyword evidence="5 9" id="KW-0342">GTP-binding</keyword>
<dbReference type="InterPro" id="IPR036225">
    <property type="entry name" value="SRP/SRP_N"/>
</dbReference>
<comment type="function">
    <text evidence="9">Involved in targeting and insertion of nascent membrane proteins into the cytoplasmic membrane. Acts as a receptor for the complex formed by the signal recognition particle (SRP) and the ribosome-nascent chain (RNC).</text>
</comment>
<evidence type="ECO:0000256" key="1">
    <source>
        <dbReference type="ARBA" id="ARBA00022475"/>
    </source>
</evidence>
<accession>A0ABX8V1H6</accession>
<comment type="subunit">
    <text evidence="9">Part of the signal recognition particle protein translocation system, which is composed of SRP and FtsY.</text>
</comment>
<evidence type="ECO:0000256" key="9">
    <source>
        <dbReference type="HAMAP-Rule" id="MF_00920"/>
    </source>
</evidence>
<feature type="domain" description="AAA+ ATPase" evidence="10">
    <location>
        <begin position="106"/>
        <end position="264"/>
    </location>
</feature>
<keyword evidence="2 9" id="KW-0963">Cytoplasm</keyword>
<dbReference type="Gene3D" id="1.20.120.140">
    <property type="entry name" value="Signal recognition particle SRP54, nucleotide-binding domain"/>
    <property type="match status" value="1"/>
</dbReference>
<organism evidence="12 13">
    <name type="scientific">Candidatus Rhabdochlamydia oedothoracis</name>
    <dbReference type="NCBI Taxonomy" id="2720720"/>
    <lineage>
        <taxon>Bacteria</taxon>
        <taxon>Pseudomonadati</taxon>
        <taxon>Chlamydiota</taxon>
        <taxon>Chlamydiia</taxon>
        <taxon>Parachlamydiales</taxon>
        <taxon>Candidatus Rhabdochlamydiaceae</taxon>
        <taxon>Candidatus Rhabdochlamydia</taxon>
    </lineage>
</organism>
<dbReference type="EMBL" id="CP075587">
    <property type="protein sequence ID" value="QYF49097.1"/>
    <property type="molecule type" value="Genomic_DNA"/>
</dbReference>
<dbReference type="PANTHER" id="PTHR43134:SF1">
    <property type="entry name" value="SIGNAL RECOGNITION PARTICLE RECEPTOR SUBUNIT ALPHA"/>
    <property type="match status" value="1"/>
</dbReference>
<dbReference type="InterPro" id="IPR003593">
    <property type="entry name" value="AAA+_ATPase"/>
</dbReference>
<comment type="similarity">
    <text evidence="9">Belongs to the GTP-binding SRP family. FtsY subfamily.</text>
</comment>
<dbReference type="SMART" id="SM00382">
    <property type="entry name" value="AAA"/>
    <property type="match status" value="1"/>
</dbReference>
<evidence type="ECO:0000256" key="4">
    <source>
        <dbReference type="ARBA" id="ARBA00022801"/>
    </source>
</evidence>
<proteinExistence type="inferred from homology"/>
<feature type="domain" description="SRP54-type proteins GTP-binding" evidence="11">
    <location>
        <begin position="107"/>
        <end position="308"/>
    </location>
</feature>
<keyword evidence="4 9" id="KW-0378">Hydrolase</keyword>
<keyword evidence="3 9" id="KW-0547">Nucleotide-binding</keyword>
<dbReference type="Proteomes" id="UP000826014">
    <property type="component" value="Chromosome"/>
</dbReference>
<comment type="subcellular location">
    <subcellularLocation>
        <location evidence="9">Cell membrane</location>
        <topology evidence="9">Peripheral membrane protein</topology>
        <orientation evidence="9">Cytoplasmic side</orientation>
    </subcellularLocation>
    <subcellularLocation>
        <location evidence="9">Cytoplasm</location>
    </subcellularLocation>
</comment>
<dbReference type="InterPro" id="IPR000897">
    <property type="entry name" value="SRP54_GTPase_dom"/>
</dbReference>
<dbReference type="Gene3D" id="3.40.50.300">
    <property type="entry name" value="P-loop containing nucleotide triphosphate hydrolases"/>
    <property type="match status" value="1"/>
</dbReference>
<evidence type="ECO:0000256" key="5">
    <source>
        <dbReference type="ARBA" id="ARBA00023134"/>
    </source>
</evidence>
<feature type="binding site" evidence="9">
    <location>
        <begin position="260"/>
        <end position="263"/>
    </location>
    <ligand>
        <name>GTP</name>
        <dbReference type="ChEBI" id="CHEBI:37565"/>
    </ligand>
</feature>
<dbReference type="CDD" id="cd17874">
    <property type="entry name" value="FtsY"/>
    <property type="match status" value="1"/>
</dbReference>
<evidence type="ECO:0000256" key="8">
    <source>
        <dbReference type="ARBA" id="ARBA00048027"/>
    </source>
</evidence>
<comment type="catalytic activity">
    <reaction evidence="8 9">
        <text>GTP + H2O = GDP + phosphate + H(+)</text>
        <dbReference type="Rhea" id="RHEA:19669"/>
        <dbReference type="ChEBI" id="CHEBI:15377"/>
        <dbReference type="ChEBI" id="CHEBI:15378"/>
        <dbReference type="ChEBI" id="CHEBI:37565"/>
        <dbReference type="ChEBI" id="CHEBI:43474"/>
        <dbReference type="ChEBI" id="CHEBI:58189"/>
        <dbReference type="EC" id="3.6.5.4"/>
    </reaction>
</comment>
<dbReference type="InterPro" id="IPR004390">
    <property type="entry name" value="SR_rcpt_FtsY"/>
</dbReference>
<keyword evidence="6 9" id="KW-0472">Membrane</keyword>
<evidence type="ECO:0000256" key="6">
    <source>
        <dbReference type="ARBA" id="ARBA00023136"/>
    </source>
</evidence>
<dbReference type="Pfam" id="PF00448">
    <property type="entry name" value="SRP54"/>
    <property type="match status" value="1"/>
</dbReference>
<dbReference type="PANTHER" id="PTHR43134">
    <property type="entry name" value="SIGNAL RECOGNITION PARTICLE RECEPTOR SUBUNIT ALPHA"/>
    <property type="match status" value="1"/>
</dbReference>
<gene>
    <name evidence="9" type="primary">ftsY</name>
    <name evidence="12" type="ORF">RHABOEDO_001363</name>
</gene>
<feature type="binding site" evidence="9">
    <location>
        <begin position="196"/>
        <end position="200"/>
    </location>
    <ligand>
        <name>GTP</name>
        <dbReference type="ChEBI" id="CHEBI:37565"/>
    </ligand>
</feature>
<keyword evidence="1 9" id="KW-1003">Cell membrane</keyword>
<evidence type="ECO:0000313" key="12">
    <source>
        <dbReference type="EMBL" id="QYF49097.1"/>
    </source>
</evidence>
<evidence type="ECO:0000259" key="10">
    <source>
        <dbReference type="SMART" id="SM00382"/>
    </source>
</evidence>
<evidence type="ECO:0000259" key="11">
    <source>
        <dbReference type="SMART" id="SM00962"/>
    </source>
</evidence>
<protein>
    <recommendedName>
        <fullName evidence="9">Signal recognition particle receptor FtsY</fullName>
        <shortName evidence="9">SRP receptor</shortName>
        <ecNumber evidence="9">3.6.5.4</ecNumber>
    </recommendedName>
</protein>
<evidence type="ECO:0000256" key="2">
    <source>
        <dbReference type="ARBA" id="ARBA00022490"/>
    </source>
</evidence>
<dbReference type="InterPro" id="IPR027417">
    <property type="entry name" value="P-loop_NTPase"/>
</dbReference>
<dbReference type="EC" id="3.6.5.4" evidence="9"/>
<dbReference type="NCBIfam" id="TIGR00064">
    <property type="entry name" value="ftsY"/>
    <property type="match status" value="1"/>
</dbReference>
<dbReference type="SUPFAM" id="SSF52540">
    <property type="entry name" value="P-loop containing nucleoside triphosphate hydrolases"/>
    <property type="match status" value="1"/>
</dbReference>
<evidence type="ECO:0000313" key="13">
    <source>
        <dbReference type="Proteomes" id="UP000826014"/>
    </source>
</evidence>
<dbReference type="SUPFAM" id="SSF47364">
    <property type="entry name" value="Domain of the SRP/SRP receptor G-proteins"/>
    <property type="match status" value="1"/>
</dbReference>
<sequence length="310" mass="34447">MFGFLKEGFQKIKQAMSKTRSALSHRIRSLFGKPWNEETFEALEQILFEADLGSECASLLVEKARSTLRLQPKAEINDILKIFYEYTLSILQEPPLVSLKHSEEKTPHVILIVGVNGSGKTTSLAKLAYQFKKQDKKVLIGAADTFRAAAVEQLELWTNQIGVDIVKGKTGADPSAVVFDTLTAAKARNIDIVLIDTAGRLQNKTALMQELEKMKRVMQKPILSAPHETLLVLDATTGQNAIDQAETFHKFTPLTGLIMTKLDGSAKGGIVLSIYKKLHVPIQWIGTGEKMEELERFDPIAYASSLFEMN</sequence>
<name>A0ABX8V1H6_9BACT</name>
<dbReference type="Pfam" id="PF02881">
    <property type="entry name" value="SRP54_N"/>
    <property type="match status" value="1"/>
</dbReference>
<keyword evidence="13" id="KW-1185">Reference proteome</keyword>
<dbReference type="InterPro" id="IPR013822">
    <property type="entry name" value="Signal_recog_particl_SRP54_hlx"/>
</dbReference>
<dbReference type="InterPro" id="IPR042101">
    <property type="entry name" value="SRP54_N_sf"/>
</dbReference>
<keyword evidence="7 9" id="KW-0675">Receptor</keyword>
<dbReference type="SMART" id="SM00962">
    <property type="entry name" value="SRP54"/>
    <property type="match status" value="1"/>
</dbReference>
<feature type="binding site" evidence="9">
    <location>
        <begin position="114"/>
        <end position="121"/>
    </location>
    <ligand>
        <name>GTP</name>
        <dbReference type="ChEBI" id="CHEBI:37565"/>
    </ligand>
</feature>
<reference evidence="12 13" key="1">
    <citation type="journal article" date="2022" name="bioRxiv">
        <title>Ecology and evolution of chlamydial symbionts of arthropods.</title>
        <authorList>
            <person name="Halter T."/>
            <person name="Koestlbacher S."/>
            <person name="Collingro A."/>
            <person name="Sixt B.S."/>
            <person name="Toenshoff E.R."/>
            <person name="Hendrickx F."/>
            <person name="Kostanjsek R."/>
            <person name="Horn M."/>
        </authorList>
    </citation>
    <scope>NUCLEOTIDE SEQUENCE [LARGE SCALE GENOMIC DNA]</scope>
    <source>
        <strain evidence="12">W744xW776</strain>
    </source>
</reference>
<evidence type="ECO:0000256" key="3">
    <source>
        <dbReference type="ARBA" id="ARBA00022741"/>
    </source>
</evidence>
<evidence type="ECO:0000256" key="7">
    <source>
        <dbReference type="ARBA" id="ARBA00023170"/>
    </source>
</evidence>